<dbReference type="AlphaFoldDB" id="A0A4Z2J1S3"/>
<proteinExistence type="predicted"/>
<feature type="compositionally biased region" description="Polar residues" evidence="1">
    <location>
        <begin position="73"/>
        <end position="90"/>
    </location>
</feature>
<dbReference type="Proteomes" id="UP000314294">
    <property type="component" value="Unassembled WGS sequence"/>
</dbReference>
<reference evidence="2 3" key="1">
    <citation type="submission" date="2019-03" db="EMBL/GenBank/DDBJ databases">
        <title>First draft genome of Liparis tanakae, snailfish: a comprehensive survey of snailfish specific genes.</title>
        <authorList>
            <person name="Kim W."/>
            <person name="Song I."/>
            <person name="Jeong J.-H."/>
            <person name="Kim D."/>
            <person name="Kim S."/>
            <person name="Ryu S."/>
            <person name="Song J.Y."/>
            <person name="Lee S.K."/>
        </authorList>
    </citation>
    <scope>NUCLEOTIDE SEQUENCE [LARGE SCALE GENOMIC DNA]</scope>
    <source>
        <tissue evidence="2">Muscle</tissue>
    </source>
</reference>
<evidence type="ECO:0000256" key="1">
    <source>
        <dbReference type="SAM" id="MobiDB-lite"/>
    </source>
</evidence>
<name>A0A4Z2J1S3_9TELE</name>
<evidence type="ECO:0000313" key="2">
    <source>
        <dbReference type="EMBL" id="TNN84179.1"/>
    </source>
</evidence>
<gene>
    <name evidence="2" type="ORF">EYF80_005506</name>
</gene>
<comment type="caution">
    <text evidence="2">The sequence shown here is derived from an EMBL/GenBank/DDBJ whole genome shotgun (WGS) entry which is preliminary data.</text>
</comment>
<feature type="region of interest" description="Disordered" evidence="1">
    <location>
        <begin position="63"/>
        <end position="90"/>
    </location>
</feature>
<sequence length="118" mass="12976">MHAYLYSLHQQHGLRVVLVRLQDEVSQFVDDDVQGTLLLQRLAEVQLRGGRQPWVKGTVVRGAEETVQDTDTDASNTGPVCSPASPQTQGDIVGVNAQRQRRIAEDDALLLTDGMNPL</sequence>
<evidence type="ECO:0000313" key="3">
    <source>
        <dbReference type="Proteomes" id="UP000314294"/>
    </source>
</evidence>
<dbReference type="EMBL" id="SRLO01000028">
    <property type="protein sequence ID" value="TNN84179.1"/>
    <property type="molecule type" value="Genomic_DNA"/>
</dbReference>
<keyword evidence="3" id="KW-1185">Reference proteome</keyword>
<accession>A0A4Z2J1S3</accession>
<protein>
    <submittedName>
        <fullName evidence="2">Uncharacterized protein</fullName>
    </submittedName>
</protein>
<organism evidence="2 3">
    <name type="scientific">Liparis tanakae</name>
    <name type="common">Tanaka's snailfish</name>
    <dbReference type="NCBI Taxonomy" id="230148"/>
    <lineage>
        <taxon>Eukaryota</taxon>
        <taxon>Metazoa</taxon>
        <taxon>Chordata</taxon>
        <taxon>Craniata</taxon>
        <taxon>Vertebrata</taxon>
        <taxon>Euteleostomi</taxon>
        <taxon>Actinopterygii</taxon>
        <taxon>Neopterygii</taxon>
        <taxon>Teleostei</taxon>
        <taxon>Neoteleostei</taxon>
        <taxon>Acanthomorphata</taxon>
        <taxon>Eupercaria</taxon>
        <taxon>Perciformes</taxon>
        <taxon>Cottioidei</taxon>
        <taxon>Cottales</taxon>
        <taxon>Liparidae</taxon>
        <taxon>Liparis</taxon>
    </lineage>
</organism>